<accession>A0A6L7IT51</accession>
<dbReference type="Proteomes" id="UP000478463">
    <property type="component" value="Chromosome"/>
</dbReference>
<evidence type="ECO:0000313" key="2">
    <source>
        <dbReference type="EMBL" id="QOS66750.1"/>
    </source>
</evidence>
<name>A0A6L7IT51_9ACTN</name>
<dbReference type="KEGG" id="egd:GS424_009255"/>
<evidence type="ECO:0000256" key="1">
    <source>
        <dbReference type="SAM" id="SignalP"/>
    </source>
</evidence>
<dbReference type="AlphaFoldDB" id="A0A6L7IT51"/>
<proteinExistence type="predicted"/>
<reference evidence="2 3" key="1">
    <citation type="submission" date="2020-10" db="EMBL/GenBank/DDBJ databases">
        <title>Eggerthella sp. nov., isolated from human feces.</title>
        <authorList>
            <person name="Yajun G."/>
        </authorList>
    </citation>
    <scope>NUCLEOTIDE SEQUENCE [LARGE SCALE GENOMIC DNA]</scope>
    <source>
        <strain evidence="2 3">HF-1101</strain>
    </source>
</reference>
<evidence type="ECO:0000313" key="3">
    <source>
        <dbReference type="Proteomes" id="UP000478463"/>
    </source>
</evidence>
<dbReference type="SUPFAM" id="SSF53474">
    <property type="entry name" value="alpha/beta-Hydrolases"/>
    <property type="match status" value="1"/>
</dbReference>
<dbReference type="RefSeq" id="WP_160942469.1">
    <property type="nucleotide sequence ID" value="NZ_CP063310.1"/>
</dbReference>
<feature type="signal peptide" evidence="1">
    <location>
        <begin position="1"/>
        <end position="22"/>
    </location>
</feature>
<dbReference type="InterPro" id="IPR021440">
    <property type="entry name" value="DUF3089"/>
</dbReference>
<organism evidence="2 3">
    <name type="scientific">Eggerthella guodeyinii</name>
    <dbReference type="NCBI Taxonomy" id="2690837"/>
    <lineage>
        <taxon>Bacteria</taxon>
        <taxon>Bacillati</taxon>
        <taxon>Actinomycetota</taxon>
        <taxon>Coriobacteriia</taxon>
        <taxon>Eggerthellales</taxon>
        <taxon>Eggerthellaceae</taxon>
        <taxon>Eggerthella</taxon>
    </lineage>
</organism>
<dbReference type="Pfam" id="PF11288">
    <property type="entry name" value="DUF3089"/>
    <property type="match status" value="1"/>
</dbReference>
<protein>
    <submittedName>
        <fullName evidence="2">DUF3089 domain-containing protein</fullName>
    </submittedName>
</protein>
<feature type="chain" id="PRO_5039429886" evidence="1">
    <location>
        <begin position="23"/>
        <end position="344"/>
    </location>
</feature>
<gene>
    <name evidence="2" type="ORF">GS424_009255</name>
</gene>
<dbReference type="InterPro" id="IPR029058">
    <property type="entry name" value="AB_hydrolase_fold"/>
</dbReference>
<sequence length="344" mass="37599">MKKIAPVIALLALTLIVAAGCAAPPSDADLSAPPQQGDSIEPSDYADEGNWLHVAAQPDKPVDVFYLYPTAWTRQEGEPYVAAIDNRSMREGAPRNLVSQASAYEDAGNVFAPYYRQLDATYLLPLSQDEQKSYVYGVPYTDVVAAFDYYLEHFNDGRPFILAGHSQGSEMIKCLLIEYMQEHPDVYGRMVAAYVVGYSVTQQDLDDNPHLKFAEGPDDTGVIVSYNTEAPEIGGASPVALPGSVAINPLSWTRTDEPAAAGLNLGSRFYDEAGGYEDVEGLADATVNLERGTVMCTTVDVDEFSFPEEMAALFPKGVFHASDYPFYYHNLRDNAVLRAQSYLG</sequence>
<dbReference type="PROSITE" id="PS51257">
    <property type="entry name" value="PROKAR_LIPOPROTEIN"/>
    <property type="match status" value="1"/>
</dbReference>
<keyword evidence="1" id="KW-0732">Signal</keyword>
<dbReference type="EMBL" id="CP063310">
    <property type="protein sequence ID" value="QOS66750.1"/>
    <property type="molecule type" value="Genomic_DNA"/>
</dbReference>